<dbReference type="InParanoid" id="A0A6I8U318"/>
<dbReference type="GO" id="GO:0003677">
    <property type="term" value="F:DNA binding"/>
    <property type="evidence" value="ECO:0007669"/>
    <property type="project" value="TreeGrafter"/>
</dbReference>
<reference evidence="1 2" key="1">
    <citation type="submission" date="2017-06" db="EMBL/GenBank/DDBJ databases">
        <title>Aedes aegypti genome working group (AGWG) sequencing and assembly.</title>
        <authorList>
            <consortium name="Aedes aegypti Genome Working Group (AGWG)"/>
            <person name="Matthews B.J."/>
        </authorList>
    </citation>
    <scope>NUCLEOTIDE SEQUENCE [LARGE SCALE GENOMIC DNA]</scope>
    <source>
        <strain evidence="1 2">LVP_AGWG</strain>
    </source>
</reference>
<name>A0A6I8U318_AEDAE</name>
<gene>
    <name evidence="1" type="primary">110675220</name>
</gene>
<dbReference type="InterPro" id="IPR050863">
    <property type="entry name" value="CenT-Element_Derived"/>
</dbReference>
<dbReference type="PANTHER" id="PTHR19303">
    <property type="entry name" value="TRANSPOSON"/>
    <property type="match status" value="1"/>
</dbReference>
<dbReference type="AlphaFoldDB" id="A0A6I8U318"/>
<reference evidence="1" key="2">
    <citation type="submission" date="2020-05" db="UniProtKB">
        <authorList>
            <consortium name="EnsemblMetazoa"/>
        </authorList>
    </citation>
    <scope>IDENTIFICATION</scope>
    <source>
        <strain evidence="1">LVP_AGWG</strain>
    </source>
</reference>
<accession>A0A6I8U318</accession>
<organism evidence="1 2">
    <name type="scientific">Aedes aegypti</name>
    <name type="common">Yellowfever mosquito</name>
    <name type="synonym">Culex aegypti</name>
    <dbReference type="NCBI Taxonomy" id="7159"/>
    <lineage>
        <taxon>Eukaryota</taxon>
        <taxon>Metazoa</taxon>
        <taxon>Ecdysozoa</taxon>
        <taxon>Arthropoda</taxon>
        <taxon>Hexapoda</taxon>
        <taxon>Insecta</taxon>
        <taxon>Pterygota</taxon>
        <taxon>Neoptera</taxon>
        <taxon>Endopterygota</taxon>
        <taxon>Diptera</taxon>
        <taxon>Nematocera</taxon>
        <taxon>Culicoidea</taxon>
        <taxon>Culicidae</taxon>
        <taxon>Culicinae</taxon>
        <taxon>Aedini</taxon>
        <taxon>Aedes</taxon>
        <taxon>Stegomyia</taxon>
    </lineage>
</organism>
<evidence type="ECO:0008006" key="3">
    <source>
        <dbReference type="Google" id="ProtNLM"/>
    </source>
</evidence>
<dbReference type="EnsemblMetazoa" id="AAEL021689-RA">
    <property type="protein sequence ID" value="AAEL021689-PA"/>
    <property type="gene ID" value="AAEL021689"/>
</dbReference>
<sequence length="283" mass="32249">MRNYVRKTERMVCSPELLEQAQQRVANGESKLSVAKSMGITETALRKRLKKGFGAEQLGRFRATFKPEQERELADHCKSLDECFYGLSFMDLRRSVFQYAEANNIRHGFNPESKLAGKEWALSFMRRHNLSLRTPQQTSLARMMGFNRVQLDIFFNNLSEVTMKYRFNTDRIYNMDETGMSTVPNNVPKVVSATGKKAVGKISSAERGELVTAVCAMSAQGSYVPPVLIFKRKRQKPELMNGAPPGSKMFISDSGYINSDLFHEWVQHKRHKGESRVIDFGQS</sequence>
<keyword evidence="2" id="KW-1185">Reference proteome</keyword>
<dbReference type="GO" id="GO:0005634">
    <property type="term" value="C:nucleus"/>
    <property type="evidence" value="ECO:0007669"/>
    <property type="project" value="TreeGrafter"/>
</dbReference>
<proteinExistence type="predicted"/>
<evidence type="ECO:0000313" key="2">
    <source>
        <dbReference type="Proteomes" id="UP000008820"/>
    </source>
</evidence>
<protein>
    <recommendedName>
        <fullName evidence="3">HTH psq-type domain-containing protein</fullName>
    </recommendedName>
</protein>
<evidence type="ECO:0000313" key="1">
    <source>
        <dbReference type="EnsemblMetazoa" id="AAEL021689-PA"/>
    </source>
</evidence>
<dbReference type="PANTHER" id="PTHR19303:SF71">
    <property type="entry name" value="ZINC FINGER PHD-TYPE DOMAIN-CONTAINING PROTEIN"/>
    <property type="match status" value="1"/>
</dbReference>
<dbReference type="OrthoDB" id="7764587at2759"/>
<dbReference type="Proteomes" id="UP000008820">
    <property type="component" value="Chromosome 2"/>
</dbReference>